<keyword evidence="4 6" id="KW-1133">Transmembrane helix</keyword>
<dbReference type="EMBL" id="KK100231">
    <property type="protein sequence ID" value="KIZ07797.1"/>
    <property type="molecule type" value="Genomic_DNA"/>
</dbReference>
<dbReference type="Pfam" id="PF03600">
    <property type="entry name" value="CitMHS"/>
    <property type="match status" value="1"/>
</dbReference>
<sequence>MALLLWMDMVPSLETVTSWLDESTLGLLFGMMILVGQLKNTGLFEVLCAFTLKACKGRMWALSLMTVYLTAFVSAFLDNVTTMLLMGPVTIAMMQTCKRDPRPLLLAQVLFSNLGGTATMVGDPPNVIIGTALARHLGFVDFIINLAPGVLVACVPATALVLYMYRATLLGPIPAYDQCLEATSSYRITDWGLLAKASYVTLAVVMGFLLHPVHHVDPAWFAIIGAVLLCIVVAPMEVEEVMHSVELDMLLFFAAQFVMVEAAAEIGLIDMIGGWLEVAIRAAPPQSRTLVAIEILLWVSAVVSGILDNIPYTITMVPVVELLASAGLGLNIQTLAWALAFGACFGGNATLIGASANIVTATMLDKSGHRCTFLEWLKIGVPLMLVTVAAANLYMLRFAF</sequence>
<evidence type="ECO:0000256" key="4">
    <source>
        <dbReference type="ARBA" id="ARBA00022989"/>
    </source>
</evidence>
<comment type="subcellular location">
    <subcellularLocation>
        <location evidence="1">Membrane</location>
        <topology evidence="1">Multi-pass membrane protein</topology>
    </subcellularLocation>
</comment>
<dbReference type="KEGG" id="mng:MNEG_0155"/>
<feature type="transmembrane region" description="Helical" evidence="6">
    <location>
        <begin position="250"/>
        <end position="269"/>
    </location>
</feature>
<keyword evidence="2" id="KW-0813">Transport</keyword>
<reference evidence="8 9" key="1">
    <citation type="journal article" date="2013" name="BMC Genomics">
        <title>Reconstruction of the lipid metabolism for the microalga Monoraphidium neglectum from its genome sequence reveals characteristics suitable for biofuel production.</title>
        <authorList>
            <person name="Bogen C."/>
            <person name="Al-Dilaimi A."/>
            <person name="Albersmeier A."/>
            <person name="Wichmann J."/>
            <person name="Grundmann M."/>
            <person name="Rupp O."/>
            <person name="Lauersen K.J."/>
            <person name="Blifernez-Klassen O."/>
            <person name="Kalinowski J."/>
            <person name="Goesmann A."/>
            <person name="Mussgnug J.H."/>
            <person name="Kruse O."/>
        </authorList>
    </citation>
    <scope>NUCLEOTIDE SEQUENCE [LARGE SCALE GENOMIC DNA]</scope>
    <source>
        <strain evidence="8 9">SAG 48.87</strain>
    </source>
</reference>
<feature type="transmembrane region" description="Helical" evidence="6">
    <location>
        <begin position="193"/>
        <end position="213"/>
    </location>
</feature>
<accession>A0A0D2N689</accession>
<evidence type="ECO:0000256" key="5">
    <source>
        <dbReference type="ARBA" id="ARBA00023136"/>
    </source>
</evidence>
<evidence type="ECO:0000259" key="7">
    <source>
        <dbReference type="Pfam" id="PF03600"/>
    </source>
</evidence>
<feature type="transmembrane region" description="Helical" evidence="6">
    <location>
        <begin position="142"/>
        <end position="165"/>
    </location>
</feature>
<dbReference type="OrthoDB" id="442352at2759"/>
<dbReference type="GeneID" id="25726273"/>
<dbReference type="CDD" id="cd01116">
    <property type="entry name" value="P_permease"/>
    <property type="match status" value="1"/>
</dbReference>
<protein>
    <submittedName>
        <fullName evidence="8">Putative transporter</fullName>
    </submittedName>
</protein>
<feature type="transmembrane region" description="Helical" evidence="6">
    <location>
        <begin position="289"/>
        <end position="307"/>
    </location>
</feature>
<dbReference type="AlphaFoldDB" id="A0A0D2N689"/>
<feature type="transmembrane region" description="Helical" evidence="6">
    <location>
        <begin position="219"/>
        <end position="238"/>
    </location>
</feature>
<dbReference type="GO" id="GO:0016020">
    <property type="term" value="C:membrane"/>
    <property type="evidence" value="ECO:0007669"/>
    <property type="project" value="UniProtKB-SubCell"/>
</dbReference>
<dbReference type="RefSeq" id="XP_013906816.1">
    <property type="nucleotide sequence ID" value="XM_014051362.1"/>
</dbReference>
<keyword evidence="5 6" id="KW-0472">Membrane</keyword>
<evidence type="ECO:0000256" key="1">
    <source>
        <dbReference type="ARBA" id="ARBA00004141"/>
    </source>
</evidence>
<evidence type="ECO:0000256" key="6">
    <source>
        <dbReference type="SAM" id="Phobius"/>
    </source>
</evidence>
<dbReference type="GO" id="GO:0055085">
    <property type="term" value="P:transmembrane transport"/>
    <property type="evidence" value="ECO:0007669"/>
    <property type="project" value="InterPro"/>
</dbReference>
<proteinExistence type="predicted"/>
<organism evidence="8 9">
    <name type="scientific">Monoraphidium neglectum</name>
    <dbReference type="NCBI Taxonomy" id="145388"/>
    <lineage>
        <taxon>Eukaryota</taxon>
        <taxon>Viridiplantae</taxon>
        <taxon>Chlorophyta</taxon>
        <taxon>core chlorophytes</taxon>
        <taxon>Chlorophyceae</taxon>
        <taxon>CS clade</taxon>
        <taxon>Sphaeropleales</taxon>
        <taxon>Selenastraceae</taxon>
        <taxon>Monoraphidium</taxon>
    </lineage>
</organism>
<dbReference type="PANTHER" id="PTHR43568">
    <property type="entry name" value="P PROTEIN"/>
    <property type="match status" value="1"/>
</dbReference>
<dbReference type="InterPro" id="IPR004680">
    <property type="entry name" value="Cit_transptr-like_dom"/>
</dbReference>
<keyword evidence="3 6" id="KW-0812">Transmembrane</keyword>
<feature type="domain" description="Citrate transporter-like" evidence="7">
    <location>
        <begin position="10"/>
        <end position="342"/>
    </location>
</feature>
<evidence type="ECO:0000313" key="8">
    <source>
        <dbReference type="EMBL" id="KIZ07797.1"/>
    </source>
</evidence>
<feature type="transmembrane region" description="Helical" evidence="6">
    <location>
        <begin position="376"/>
        <end position="396"/>
    </location>
</feature>
<evidence type="ECO:0000256" key="3">
    <source>
        <dbReference type="ARBA" id="ARBA00022692"/>
    </source>
</evidence>
<feature type="transmembrane region" description="Helical" evidence="6">
    <location>
        <begin position="345"/>
        <end position="364"/>
    </location>
</feature>
<dbReference type="Proteomes" id="UP000054498">
    <property type="component" value="Unassembled WGS sequence"/>
</dbReference>
<gene>
    <name evidence="8" type="ORF">MNEG_0155</name>
</gene>
<evidence type="ECO:0000313" key="9">
    <source>
        <dbReference type="Proteomes" id="UP000054498"/>
    </source>
</evidence>
<dbReference type="InterPro" id="IPR051475">
    <property type="entry name" value="Diverse_Ion_Transporter"/>
</dbReference>
<name>A0A0D2N689_9CHLO</name>
<keyword evidence="9" id="KW-1185">Reference proteome</keyword>
<evidence type="ECO:0000256" key="2">
    <source>
        <dbReference type="ARBA" id="ARBA00022448"/>
    </source>
</evidence>
<dbReference type="PANTHER" id="PTHR43568:SF1">
    <property type="entry name" value="P PROTEIN"/>
    <property type="match status" value="1"/>
</dbReference>
<dbReference type="STRING" id="145388.A0A0D2N689"/>